<dbReference type="InterPro" id="IPR036875">
    <property type="entry name" value="Znf_CCHC_sf"/>
</dbReference>
<keyword evidence="1" id="KW-0479">Metal-binding</keyword>
<keyword evidence="5" id="KW-1185">Reference proteome</keyword>
<feature type="region of interest" description="Disordered" evidence="2">
    <location>
        <begin position="618"/>
        <end position="637"/>
    </location>
</feature>
<dbReference type="Pfam" id="PF13843">
    <property type="entry name" value="DDE_Tnp_1_7"/>
    <property type="match status" value="2"/>
</dbReference>
<dbReference type="GO" id="GO:0003676">
    <property type="term" value="F:nucleic acid binding"/>
    <property type="evidence" value="ECO:0007669"/>
    <property type="project" value="InterPro"/>
</dbReference>
<feature type="compositionally biased region" description="Basic residues" evidence="2">
    <location>
        <begin position="618"/>
        <end position="633"/>
    </location>
</feature>
<dbReference type="SMART" id="SM00343">
    <property type="entry name" value="ZnF_C2HC"/>
    <property type="match status" value="1"/>
</dbReference>
<dbReference type="Proteomes" id="UP000005238">
    <property type="component" value="Unassembled WGS sequence"/>
</dbReference>
<dbReference type="eggNOG" id="KOG0017">
    <property type="taxonomic scope" value="Eukaryota"/>
</dbReference>
<dbReference type="EnsemblProtists" id="Phyra85040">
    <property type="protein sequence ID" value="Phyra85040"/>
    <property type="gene ID" value="Phyra85040"/>
</dbReference>
<evidence type="ECO:0000313" key="4">
    <source>
        <dbReference type="EnsemblProtists" id="Phyra85040"/>
    </source>
</evidence>
<reference evidence="5" key="1">
    <citation type="journal article" date="2006" name="Science">
        <title>Phytophthora genome sequences uncover evolutionary origins and mechanisms of pathogenesis.</title>
        <authorList>
            <person name="Tyler B.M."/>
            <person name="Tripathy S."/>
            <person name="Zhang X."/>
            <person name="Dehal P."/>
            <person name="Jiang R.H."/>
            <person name="Aerts A."/>
            <person name="Arredondo F.D."/>
            <person name="Baxter L."/>
            <person name="Bensasson D."/>
            <person name="Beynon J.L."/>
            <person name="Chapman J."/>
            <person name="Damasceno C.M."/>
            <person name="Dorrance A.E."/>
            <person name="Dou D."/>
            <person name="Dickerman A.W."/>
            <person name="Dubchak I.L."/>
            <person name="Garbelotto M."/>
            <person name="Gijzen M."/>
            <person name="Gordon S.G."/>
            <person name="Govers F."/>
            <person name="Grunwald N.J."/>
            <person name="Huang W."/>
            <person name="Ivors K.L."/>
            <person name="Jones R.W."/>
            <person name="Kamoun S."/>
            <person name="Krampis K."/>
            <person name="Lamour K.H."/>
            <person name="Lee M.K."/>
            <person name="McDonald W.H."/>
            <person name="Medina M."/>
            <person name="Meijer H.J."/>
            <person name="Nordberg E.K."/>
            <person name="Maclean D.J."/>
            <person name="Ospina-Giraldo M.D."/>
            <person name="Morris P.F."/>
            <person name="Phuntumart V."/>
            <person name="Putnam N.H."/>
            <person name="Rash S."/>
            <person name="Rose J.K."/>
            <person name="Sakihama Y."/>
            <person name="Salamov A.A."/>
            <person name="Savidor A."/>
            <person name="Scheuring C.F."/>
            <person name="Smith B.M."/>
            <person name="Sobral B.W."/>
            <person name="Terry A."/>
            <person name="Torto-Alalibo T.A."/>
            <person name="Win J."/>
            <person name="Xu Z."/>
            <person name="Zhang H."/>
            <person name="Grigoriev I.V."/>
            <person name="Rokhsar D.S."/>
            <person name="Boore J.L."/>
        </authorList>
    </citation>
    <scope>NUCLEOTIDE SEQUENCE [LARGE SCALE GENOMIC DNA]</scope>
    <source>
        <strain evidence="5">Pr102</strain>
    </source>
</reference>
<dbReference type="PANTHER" id="PTHR46599:SF3">
    <property type="entry name" value="PIGGYBAC TRANSPOSABLE ELEMENT-DERIVED PROTEIN 4"/>
    <property type="match status" value="1"/>
</dbReference>
<evidence type="ECO:0000256" key="1">
    <source>
        <dbReference type="PROSITE-ProRule" id="PRU00047"/>
    </source>
</evidence>
<keyword evidence="1" id="KW-0862">Zinc</keyword>
<proteinExistence type="predicted"/>
<dbReference type="InterPro" id="IPR029526">
    <property type="entry name" value="PGBD"/>
</dbReference>
<evidence type="ECO:0000256" key="2">
    <source>
        <dbReference type="SAM" id="MobiDB-lite"/>
    </source>
</evidence>
<dbReference type="SUPFAM" id="SSF57756">
    <property type="entry name" value="Retrovirus zinc finger-like domains"/>
    <property type="match status" value="1"/>
</dbReference>
<dbReference type="GO" id="GO:0008270">
    <property type="term" value="F:zinc ion binding"/>
    <property type="evidence" value="ECO:0007669"/>
    <property type="project" value="UniProtKB-KW"/>
</dbReference>
<accession>H3H3G5</accession>
<name>H3H3G5_PHYRM</name>
<reference evidence="4" key="2">
    <citation type="submission" date="2015-06" db="UniProtKB">
        <authorList>
            <consortium name="EnsemblProtists"/>
        </authorList>
    </citation>
    <scope>IDENTIFICATION</scope>
    <source>
        <strain evidence="4">Pr102</strain>
    </source>
</reference>
<feature type="domain" description="CCHC-type" evidence="3">
    <location>
        <begin position="265"/>
        <end position="281"/>
    </location>
</feature>
<sequence>MLSMSTADHPQTDGQTERVNRVLVDTMKSYAHSFLLEGAACACLVAQLPCPSTDTKFKVEPFDGSNYSLWSYKMKMYLMSKGLWEAVCGEAGSTAKEQQAHAAIVLNLNDSQLMHVVTSTTAKEAWDTLKKFHKTQDMANRLWLKEKFSAFKFTASSVGKHVTELEKLVMEMKNAGCEPTEEDVCATMLRSLPSSYEALVQAFRMSVSEFKLADLVSKLIAEEVRQKDSNRIEEATALLAGKGSGKQQQKKKNPRGMRKKGPFGKCFNCGKPGHYARDCRSEANGFDAGDVQLPVPPKMRFGDNLIEAIDGLSNIAAGTVPDDYLKEMGINGWSDLQTHGPYDYLMEPYEPRPPNAMATDYPNLYTGESGPTARALEAAASLSGAFFYFMQPELWEDIAEETNNYFEEKLEERVQVQYSRQVAREKKHPEFKRQTTERIHTELLKMKAVTPRDLCVFVGLLIARSIAPNKEKLAHHWKTTNEGAIPRGYFGQVMVRDRFMHISRNLHFSCNDDERAAKDRAWKLRPVIDALKDRFAAGFMPPATMAFDEAMLPSRSTFNKMRVYLKDKPHKWGTKLFMLCCSTTAYCIRFEVYCGKKERGGQGRSTDFKSGLSIQLIPKKKKGEKQKPPKIPKNRPASIERGTFIVADALQIPGMRLLRWWDTRAVHMLSTGGSVETNRIVRREKRTGEQTEVACPRIVKDYQTFMGGVDVHDQLRLQRVYSARAPEDSADQEA</sequence>
<evidence type="ECO:0000259" key="3">
    <source>
        <dbReference type="PROSITE" id="PS50158"/>
    </source>
</evidence>
<dbReference type="PANTHER" id="PTHR46599">
    <property type="entry name" value="PIGGYBAC TRANSPOSABLE ELEMENT-DERIVED PROTEIN 4"/>
    <property type="match status" value="1"/>
</dbReference>
<keyword evidence="1" id="KW-0863">Zinc-finger</keyword>
<dbReference type="InParanoid" id="H3H3G5"/>
<dbReference type="Pfam" id="PF14223">
    <property type="entry name" value="Retrotran_gag_2"/>
    <property type="match status" value="1"/>
</dbReference>
<feature type="region of interest" description="Disordered" evidence="2">
    <location>
        <begin position="239"/>
        <end position="259"/>
    </location>
</feature>
<dbReference type="PROSITE" id="PS50158">
    <property type="entry name" value="ZF_CCHC"/>
    <property type="match status" value="1"/>
</dbReference>
<evidence type="ECO:0000313" key="5">
    <source>
        <dbReference type="Proteomes" id="UP000005238"/>
    </source>
</evidence>
<protein>
    <recommendedName>
        <fullName evidence="3">CCHC-type domain-containing protein</fullName>
    </recommendedName>
</protein>
<feature type="compositionally biased region" description="Basic residues" evidence="2">
    <location>
        <begin position="248"/>
        <end position="259"/>
    </location>
</feature>
<dbReference type="Gene3D" id="4.10.60.10">
    <property type="entry name" value="Zinc finger, CCHC-type"/>
    <property type="match status" value="1"/>
</dbReference>
<dbReference type="STRING" id="164328.H3H3G5"/>
<dbReference type="AlphaFoldDB" id="H3H3G5"/>
<dbReference type="HOGENOM" id="CLU_377911_0_0_1"/>
<organism evidence="4 5">
    <name type="scientific">Phytophthora ramorum</name>
    <name type="common">Sudden oak death agent</name>
    <dbReference type="NCBI Taxonomy" id="164328"/>
    <lineage>
        <taxon>Eukaryota</taxon>
        <taxon>Sar</taxon>
        <taxon>Stramenopiles</taxon>
        <taxon>Oomycota</taxon>
        <taxon>Peronosporomycetes</taxon>
        <taxon>Peronosporales</taxon>
        <taxon>Peronosporaceae</taxon>
        <taxon>Phytophthora</taxon>
    </lineage>
</organism>
<dbReference type="Pfam" id="PF00098">
    <property type="entry name" value="zf-CCHC"/>
    <property type="match status" value="1"/>
</dbReference>
<dbReference type="EMBL" id="DS566132">
    <property type="status" value="NOT_ANNOTATED_CDS"/>
    <property type="molecule type" value="Genomic_DNA"/>
</dbReference>
<dbReference type="InterPro" id="IPR001878">
    <property type="entry name" value="Znf_CCHC"/>
</dbReference>